<dbReference type="GO" id="GO:0005886">
    <property type="term" value="C:plasma membrane"/>
    <property type="evidence" value="ECO:0007669"/>
    <property type="project" value="UniProtKB-SubCell"/>
</dbReference>
<evidence type="ECO:0000256" key="14">
    <source>
        <dbReference type="ARBA" id="ARBA00023136"/>
    </source>
</evidence>
<dbReference type="CDD" id="cd07548">
    <property type="entry name" value="P-type_ATPase-Cd_Zn_Co_like"/>
    <property type="match status" value="1"/>
</dbReference>
<dbReference type="OrthoDB" id="9760364at2"/>
<evidence type="ECO:0000256" key="10">
    <source>
        <dbReference type="ARBA" id="ARBA00022840"/>
    </source>
</evidence>
<evidence type="ECO:0000256" key="7">
    <source>
        <dbReference type="ARBA" id="ARBA00022723"/>
    </source>
</evidence>
<keyword evidence="9" id="KW-0862">Zinc</keyword>
<evidence type="ECO:0000256" key="13">
    <source>
        <dbReference type="ARBA" id="ARBA00022989"/>
    </source>
</evidence>
<evidence type="ECO:0000313" key="19">
    <source>
        <dbReference type="EMBL" id="KNF08190.1"/>
    </source>
</evidence>
<keyword evidence="14 17" id="KW-0472">Membrane</keyword>
<dbReference type="SFLD" id="SFLDS00003">
    <property type="entry name" value="Haloacid_Dehalogenase"/>
    <property type="match status" value="1"/>
</dbReference>
<dbReference type="GO" id="GO:0016887">
    <property type="term" value="F:ATP hydrolysis activity"/>
    <property type="evidence" value="ECO:0007669"/>
    <property type="project" value="InterPro"/>
</dbReference>
<dbReference type="InterPro" id="IPR051014">
    <property type="entry name" value="Cation_Transport_ATPase_IB"/>
</dbReference>
<keyword evidence="12" id="KW-1278">Translocase</keyword>
<dbReference type="InterPro" id="IPR023298">
    <property type="entry name" value="ATPase_P-typ_TM_dom_sf"/>
</dbReference>
<dbReference type="InterPro" id="IPR059000">
    <property type="entry name" value="ATPase_P-type_domA"/>
</dbReference>
<dbReference type="GO" id="GO:0016463">
    <property type="term" value="F:P-type zinc transporter activity"/>
    <property type="evidence" value="ECO:0007669"/>
    <property type="project" value="UniProtKB-EC"/>
</dbReference>
<comment type="catalytic activity">
    <reaction evidence="16">
        <text>Cd(2+)(in) + ATP + H2O = Cd(2+)(out) + ADP + phosphate + H(+)</text>
        <dbReference type="Rhea" id="RHEA:12132"/>
        <dbReference type="ChEBI" id="CHEBI:15377"/>
        <dbReference type="ChEBI" id="CHEBI:15378"/>
        <dbReference type="ChEBI" id="CHEBI:30616"/>
        <dbReference type="ChEBI" id="CHEBI:43474"/>
        <dbReference type="ChEBI" id="CHEBI:48775"/>
        <dbReference type="ChEBI" id="CHEBI:456216"/>
        <dbReference type="EC" id="7.2.2.21"/>
    </reaction>
</comment>
<dbReference type="NCBIfam" id="TIGR01512">
    <property type="entry name" value="ATPase-IB2_Cd"/>
    <property type="match status" value="1"/>
</dbReference>
<dbReference type="InterPro" id="IPR018303">
    <property type="entry name" value="ATPase_P-typ_P_site"/>
</dbReference>
<evidence type="ECO:0000256" key="4">
    <source>
        <dbReference type="ARBA" id="ARBA00022539"/>
    </source>
</evidence>
<feature type="transmembrane region" description="Helical" evidence="17">
    <location>
        <begin position="659"/>
        <end position="682"/>
    </location>
</feature>
<dbReference type="SFLD" id="SFLDF00027">
    <property type="entry name" value="p-type_atpase"/>
    <property type="match status" value="1"/>
</dbReference>
<evidence type="ECO:0000256" key="16">
    <source>
        <dbReference type="ARBA" id="ARBA00049338"/>
    </source>
</evidence>
<keyword evidence="13 17" id="KW-1133">Transmembrane helix</keyword>
<dbReference type="STRING" id="1503.CLPU_9c00860"/>
<dbReference type="InterPro" id="IPR036412">
    <property type="entry name" value="HAD-like_sf"/>
</dbReference>
<dbReference type="EC" id="3.6.3.54" evidence="19"/>
<keyword evidence="19" id="KW-0378">Hydrolase</keyword>
<evidence type="ECO:0000256" key="12">
    <source>
        <dbReference type="ARBA" id="ARBA00022967"/>
    </source>
</evidence>
<dbReference type="Pfam" id="PF00122">
    <property type="entry name" value="E1-E2_ATPase"/>
    <property type="match status" value="1"/>
</dbReference>
<evidence type="ECO:0000256" key="5">
    <source>
        <dbReference type="ARBA" id="ARBA00022553"/>
    </source>
</evidence>
<dbReference type="SFLD" id="SFLDG00002">
    <property type="entry name" value="C1.7:_P-type_atpase_like"/>
    <property type="match status" value="1"/>
</dbReference>
<keyword evidence="20" id="KW-1185">Reference proteome</keyword>
<dbReference type="InterPro" id="IPR027256">
    <property type="entry name" value="P-typ_ATPase_IB"/>
</dbReference>
<proteinExistence type="inferred from homology"/>
<dbReference type="Gene3D" id="3.30.70.100">
    <property type="match status" value="1"/>
</dbReference>
<dbReference type="SUPFAM" id="SSF81653">
    <property type="entry name" value="Calcium ATPase, transduction domain A"/>
    <property type="match status" value="1"/>
</dbReference>
<keyword evidence="10 17" id="KW-0067">ATP-binding</keyword>
<keyword evidence="11" id="KW-0460">Magnesium</keyword>
<dbReference type="SUPFAM" id="SSF56784">
    <property type="entry name" value="HAD-like"/>
    <property type="match status" value="1"/>
</dbReference>
<dbReference type="PRINTS" id="PR00119">
    <property type="entry name" value="CATATPASE"/>
</dbReference>
<feature type="transmembrane region" description="Helical" evidence="17">
    <location>
        <begin position="328"/>
        <end position="347"/>
    </location>
</feature>
<dbReference type="Gene3D" id="2.70.150.10">
    <property type="entry name" value="Calcium-transporting ATPase, cytoplasmic transduction domain A"/>
    <property type="match status" value="1"/>
</dbReference>
<evidence type="ECO:0000256" key="6">
    <source>
        <dbReference type="ARBA" id="ARBA00022692"/>
    </source>
</evidence>
<dbReference type="AlphaFoldDB" id="A0A0L0WA47"/>
<dbReference type="Pfam" id="PF00403">
    <property type="entry name" value="HMA"/>
    <property type="match status" value="1"/>
</dbReference>
<evidence type="ECO:0000256" key="11">
    <source>
        <dbReference type="ARBA" id="ARBA00022842"/>
    </source>
</evidence>
<comment type="caution">
    <text evidence="19">The sequence shown here is derived from an EMBL/GenBank/DDBJ whole genome shotgun (WGS) entry which is preliminary data.</text>
</comment>
<keyword evidence="5" id="KW-0597">Phosphoprotein</keyword>
<dbReference type="GO" id="GO:0005524">
    <property type="term" value="F:ATP binding"/>
    <property type="evidence" value="ECO:0007669"/>
    <property type="project" value="UniProtKB-UniRule"/>
</dbReference>
<evidence type="ECO:0000256" key="1">
    <source>
        <dbReference type="ARBA" id="ARBA00004651"/>
    </source>
</evidence>
<keyword evidence="6 17" id="KW-0812">Transmembrane</keyword>
<dbReference type="RefSeq" id="WP_050355555.1">
    <property type="nucleotide sequence ID" value="NZ_LGSS01000009.1"/>
</dbReference>
<comment type="subcellular location">
    <subcellularLocation>
        <location evidence="1">Cell membrane</location>
        <topology evidence="1">Multi-pass membrane protein</topology>
    </subcellularLocation>
</comment>
<dbReference type="InterPro" id="IPR008250">
    <property type="entry name" value="ATPase_P-typ_transduc_dom_A_sf"/>
</dbReference>
<name>A0A0L0WA47_GOTPU</name>
<evidence type="ECO:0000256" key="15">
    <source>
        <dbReference type="ARBA" id="ARBA00047308"/>
    </source>
</evidence>
<dbReference type="CDD" id="cd00371">
    <property type="entry name" value="HMA"/>
    <property type="match status" value="1"/>
</dbReference>
<evidence type="ECO:0000256" key="3">
    <source>
        <dbReference type="ARBA" id="ARBA00022475"/>
    </source>
</evidence>
<dbReference type="GO" id="GO:0046872">
    <property type="term" value="F:metal ion binding"/>
    <property type="evidence" value="ECO:0007669"/>
    <property type="project" value="UniProtKB-KW"/>
</dbReference>
<dbReference type="FunFam" id="2.70.150.10:FF:000002">
    <property type="entry name" value="Copper-transporting ATPase 1, putative"/>
    <property type="match status" value="1"/>
</dbReference>
<feature type="transmembrane region" description="Helical" evidence="17">
    <location>
        <begin position="104"/>
        <end position="120"/>
    </location>
</feature>
<dbReference type="SUPFAM" id="SSF81665">
    <property type="entry name" value="Calcium ATPase, transmembrane domain M"/>
    <property type="match status" value="1"/>
</dbReference>
<gene>
    <name evidence="19" type="primary">copA</name>
    <name evidence="19" type="ORF">CLPU_9c00860</name>
</gene>
<keyword evidence="4" id="KW-0104">Cadmium</keyword>
<comment type="catalytic activity">
    <reaction evidence="15">
        <text>Zn(2+)(in) + ATP + H2O = Zn(2+)(out) + ADP + phosphate + H(+)</text>
        <dbReference type="Rhea" id="RHEA:20621"/>
        <dbReference type="ChEBI" id="CHEBI:15377"/>
        <dbReference type="ChEBI" id="CHEBI:15378"/>
        <dbReference type="ChEBI" id="CHEBI:29105"/>
        <dbReference type="ChEBI" id="CHEBI:30616"/>
        <dbReference type="ChEBI" id="CHEBI:43474"/>
        <dbReference type="ChEBI" id="CHEBI:456216"/>
        <dbReference type="EC" id="7.2.2.12"/>
    </reaction>
</comment>
<comment type="similarity">
    <text evidence="2 17">Belongs to the cation transport ATPase (P-type) (TC 3.A.3) family. Type IB subfamily.</text>
</comment>
<dbReference type="SUPFAM" id="SSF55008">
    <property type="entry name" value="HMA, heavy metal-associated domain"/>
    <property type="match status" value="1"/>
</dbReference>
<reference evidence="20" key="1">
    <citation type="submission" date="2015-07" db="EMBL/GenBank/DDBJ databases">
        <title>Draft genome sequence of the purine-degrading Gottschalkia purinilyticum DSM 1384 (formerly Clostridium purinilyticum).</title>
        <authorList>
            <person name="Poehlein A."/>
            <person name="Schiel-Bengelsdorf B."/>
            <person name="Bengelsdorf F.R."/>
            <person name="Daniel R."/>
            <person name="Duerre P."/>
        </authorList>
    </citation>
    <scope>NUCLEOTIDE SEQUENCE [LARGE SCALE GENOMIC DNA]</scope>
    <source>
        <strain evidence="20">DSM 1384</strain>
    </source>
</reference>
<dbReference type="PROSITE" id="PS00154">
    <property type="entry name" value="ATPASE_E1_E2"/>
    <property type="match status" value="1"/>
</dbReference>
<protein>
    <submittedName>
        <fullName evidence="19">Copper-exporting P-type ATPase A</fullName>
        <ecNumber evidence="19">3.6.3.54</ecNumber>
    </submittedName>
</protein>
<keyword evidence="3 17" id="KW-1003">Cell membrane</keyword>
<keyword evidence="7 17" id="KW-0479">Metal-binding</keyword>
<organism evidence="19 20">
    <name type="scientific">Gottschalkia purinilytica</name>
    <name type="common">Clostridium purinilyticum</name>
    <dbReference type="NCBI Taxonomy" id="1503"/>
    <lineage>
        <taxon>Bacteria</taxon>
        <taxon>Bacillati</taxon>
        <taxon>Bacillota</taxon>
        <taxon>Tissierellia</taxon>
        <taxon>Tissierellales</taxon>
        <taxon>Gottschalkiaceae</taxon>
        <taxon>Gottschalkia</taxon>
    </lineage>
</organism>
<dbReference type="PANTHER" id="PTHR48085">
    <property type="entry name" value="CADMIUM/ZINC-TRANSPORTING ATPASE HMA2-RELATED"/>
    <property type="match status" value="1"/>
</dbReference>
<evidence type="ECO:0000256" key="17">
    <source>
        <dbReference type="RuleBase" id="RU362081"/>
    </source>
</evidence>
<dbReference type="GO" id="GO:0008551">
    <property type="term" value="F:P-type cadmium transporter activity"/>
    <property type="evidence" value="ECO:0007669"/>
    <property type="project" value="UniProtKB-EC"/>
</dbReference>
<dbReference type="PROSITE" id="PS50846">
    <property type="entry name" value="HMA_2"/>
    <property type="match status" value="1"/>
</dbReference>
<dbReference type="InterPro" id="IPR036163">
    <property type="entry name" value="HMA_dom_sf"/>
</dbReference>
<feature type="domain" description="HMA" evidence="18">
    <location>
        <begin position="4"/>
        <end position="73"/>
    </location>
</feature>
<dbReference type="PANTHER" id="PTHR48085:SF5">
    <property type="entry name" value="CADMIUM_ZINC-TRANSPORTING ATPASE HMA4-RELATED"/>
    <property type="match status" value="1"/>
</dbReference>
<feature type="transmembrane region" description="Helical" evidence="17">
    <location>
        <begin position="359"/>
        <end position="386"/>
    </location>
</feature>
<dbReference type="NCBIfam" id="TIGR01494">
    <property type="entry name" value="ATPase_P-type"/>
    <property type="match status" value="1"/>
</dbReference>
<dbReference type="Pfam" id="PF00702">
    <property type="entry name" value="Hydrolase"/>
    <property type="match status" value="1"/>
</dbReference>
<dbReference type="Gene3D" id="3.40.1110.10">
    <property type="entry name" value="Calcium-transporting ATPase, cytoplasmic domain N"/>
    <property type="match status" value="1"/>
</dbReference>
<dbReference type="EMBL" id="LGSS01000009">
    <property type="protein sequence ID" value="KNF08190.1"/>
    <property type="molecule type" value="Genomic_DNA"/>
</dbReference>
<dbReference type="InterPro" id="IPR006121">
    <property type="entry name" value="HMA_dom"/>
</dbReference>
<dbReference type="NCBIfam" id="TIGR01525">
    <property type="entry name" value="ATPase-IB_hvy"/>
    <property type="match status" value="1"/>
</dbReference>
<feature type="transmembrane region" description="Helical" evidence="17">
    <location>
        <begin position="126"/>
        <end position="144"/>
    </location>
</feature>
<dbReference type="PRINTS" id="PR00941">
    <property type="entry name" value="CDATPASE"/>
</dbReference>
<dbReference type="FunFam" id="3.40.1110.10:FF:000066">
    <property type="entry name" value="Cadmium-translocating P-type ATPase"/>
    <property type="match status" value="1"/>
</dbReference>
<dbReference type="Gene3D" id="3.40.50.1000">
    <property type="entry name" value="HAD superfamily/HAD-like"/>
    <property type="match status" value="1"/>
</dbReference>
<dbReference type="InterPro" id="IPR023214">
    <property type="entry name" value="HAD_sf"/>
</dbReference>
<evidence type="ECO:0000313" key="20">
    <source>
        <dbReference type="Proteomes" id="UP000037267"/>
    </source>
</evidence>
<dbReference type="InterPro" id="IPR001757">
    <property type="entry name" value="P_typ_ATPase"/>
</dbReference>
<dbReference type="InterPro" id="IPR023299">
    <property type="entry name" value="ATPase_P-typ_cyto_dom_N"/>
</dbReference>
<evidence type="ECO:0000256" key="8">
    <source>
        <dbReference type="ARBA" id="ARBA00022741"/>
    </source>
</evidence>
<evidence type="ECO:0000256" key="9">
    <source>
        <dbReference type="ARBA" id="ARBA00022833"/>
    </source>
</evidence>
<dbReference type="InterPro" id="IPR044492">
    <property type="entry name" value="P_typ_ATPase_HD_dom"/>
</dbReference>
<evidence type="ECO:0000259" key="18">
    <source>
        <dbReference type="PROSITE" id="PS50846"/>
    </source>
</evidence>
<accession>A0A0L0WA47</accession>
<dbReference type="Proteomes" id="UP000037267">
    <property type="component" value="Unassembled WGS sequence"/>
</dbReference>
<sequence length="710" mass="77216">MGEEKKDILLQGLNCASCAAKIENEVMFIEGVENVTLNFVSSTLSVEYEDGYNFNTIFNEVKSIVKRLEPHVKVKLKGEIENHSHDHSHDHGHDHGESNSKLNYIRFGLGAILLFLTFVVKMNPNLRAGLLLTSYVLVGGDVILRAVKNIARGQVFDENFLMGIATIGAIAIKEYPEAVAVMLFYQVGELFQGMAINRSRKSIKSLLNIRPDYANLKVGSELNKVNPEKVNIGDIIVVKPGEKVPLDGKVIEGNSMVNTSALTGESVPRSVNKGDEILSGFVNENGLLTVEVTKRFSESTVSKILDLVENASNKKAPTENFITKFARYYTPVVVILAALIAIIPPLALNQEFSEWTYRALVFLVISCPCALVVSIPLGFFGGIGAASKAGILIKGGNYLEALNDVDTVVMDKTGTLTKGVFKVREINTNKDLSKDELLRLSAIAEVHSNHPIAKSIKEEYGKEIKEDIIESYEEISGHGIKVKIEGKEVLVGNSKLMTREKIDFEKVKTDGTIVYVAIDGNFAGNIIISDEIKEDAHSAIDNLKKVGVERVIMLTGDTKEVAESVAKELKLDGFYAELLPDGKVEKVEELYRQESTKGKLAFVGDGINDAPVLARADIGVAMGGLGSDAAIEAADVVLMTDEPTKLATSIRIARKTKKIVIQNIVLSLGIKAVVLALGAFGIATMWEAVFADVGVTLIAVLNSMRALRVD</sequence>
<keyword evidence="8 17" id="KW-0547">Nucleotide-binding</keyword>
<evidence type="ECO:0000256" key="2">
    <source>
        <dbReference type="ARBA" id="ARBA00006024"/>
    </source>
</evidence>
<dbReference type="PATRIC" id="fig|1503.3.peg.3367"/>